<dbReference type="Proteomes" id="UP000053240">
    <property type="component" value="Unassembled WGS sequence"/>
</dbReference>
<feature type="coiled-coil region" evidence="1">
    <location>
        <begin position="840"/>
        <end position="881"/>
    </location>
</feature>
<protein>
    <submittedName>
        <fullName evidence="3">Myosin heavy chain, non-muscle</fullName>
    </submittedName>
</protein>
<dbReference type="InterPro" id="IPR027417">
    <property type="entry name" value="P-loop_NTPase"/>
</dbReference>
<feature type="compositionally biased region" description="Basic and acidic residues" evidence="2">
    <location>
        <begin position="319"/>
        <end position="345"/>
    </location>
</feature>
<feature type="region of interest" description="Disordered" evidence="2">
    <location>
        <begin position="669"/>
        <end position="692"/>
    </location>
</feature>
<reference evidence="3 4" key="1">
    <citation type="journal article" date="2015" name="Nat. Commun.">
        <title>Outbred genome sequencing and CRISPR/Cas9 gene editing in butterflies.</title>
        <authorList>
            <person name="Li X."/>
            <person name="Fan D."/>
            <person name="Zhang W."/>
            <person name="Liu G."/>
            <person name="Zhang L."/>
            <person name="Zhao L."/>
            <person name="Fang X."/>
            <person name="Chen L."/>
            <person name="Dong Y."/>
            <person name="Chen Y."/>
            <person name="Ding Y."/>
            <person name="Zhao R."/>
            <person name="Feng M."/>
            <person name="Zhu Y."/>
            <person name="Feng Y."/>
            <person name="Jiang X."/>
            <person name="Zhu D."/>
            <person name="Xiang H."/>
            <person name="Feng X."/>
            <person name="Li S."/>
            <person name="Wang J."/>
            <person name="Zhang G."/>
            <person name="Kronforst M.R."/>
            <person name="Wang W."/>
        </authorList>
    </citation>
    <scope>NUCLEOTIDE SEQUENCE [LARGE SCALE GENOMIC DNA]</scope>
    <source>
        <strain evidence="3">Ya'a_city_454_Pm</strain>
        <tissue evidence="3">Whole body</tissue>
    </source>
</reference>
<dbReference type="Gene3D" id="1.20.5.4820">
    <property type="match status" value="1"/>
</dbReference>
<dbReference type="AlphaFoldDB" id="A0A0N1I6K2"/>
<evidence type="ECO:0000256" key="1">
    <source>
        <dbReference type="SAM" id="Coils"/>
    </source>
</evidence>
<sequence length="931" mass="105182">MPAVKVFSIFGGQKPTEKHTAPTAQNRAMQKLYRTFSVGPENTNDLKGGKVTAIAACIEKRIVSEPQVKNNSDTVQNNSNITDIKVHSSANKLDVSKRQRVYENVNVVNVDIKTDVKDKLLEESKGYTSVYENITVVNIQQKDKIESDRKAESKLNKALESFDKILSEFSSSTSLSDINSNSAFIVPKLQKSKTCSIIESRCILKKSNSDPESDTKLRKKVSRNKSIDKTTSLWNLDDMKGKELSSPIMPLSSIHNDKINSDKYATYKISSKTTPRTNCIKTEDLKKLDVKTRILKKTLSNPPSTPVPVVTKTKQSPKKLSDPKKIRSKILPDKTKTSVDSKDLPKSQMQKAKSVWEIGNESMISTKLERTKSTTSIAGSPSKIPVIRSQMSQNKFSSTRALFSPTPVDLNNVDQARECAQKNKATTARKSLEKFEPKQIKQKSQLNLKTDSKRQCDKTKKEIVDKKLTSSPKSSIRDYSDEINAMRAKFQQKKINNKRDLVVVLPETKRNENEPEAIETLSPVKYIVKKLEYKTAMESKADAAQFLSCKVIPAIHKEECVANTTFHNHLSTLVGRQVKYIEPRDDTKTCSQIEKIDLHKHAMEKISDTHSDCSDDSGHVSNDAGNDNDTVFDNMHDLNGSVDEVDCKIFDGPKQFGIDVPEHAKSVCPVRPARRGGGGRTNEVDSGTPADAPKVDEQIMFRGGVVGGLDARRDAALARVLVRLQARARGLLARRRAQRLRTQHTAARCVQRNVRAFLAVRDWPWWRLLVRVTPLLAVHRTEHRLKQAQVLFYTLLSVARDYVGAELKKICVQRNVRAFLAVRDWPWWRLLVRVTPLLAVHRTEHRLKQAQEELETLRAKLDKTEGERTHYKGETEKLENKACVMFGIYLFADVSMRYCIKRIGRLNDRLFISHRQQTAAAGWERQNGTVN</sequence>
<proteinExistence type="predicted"/>
<dbReference type="STRING" id="76193.A0A0N1I6K2"/>
<dbReference type="PROSITE" id="PS50096">
    <property type="entry name" value="IQ"/>
    <property type="match status" value="1"/>
</dbReference>
<evidence type="ECO:0000313" key="3">
    <source>
        <dbReference type="EMBL" id="KPJ07538.1"/>
    </source>
</evidence>
<gene>
    <name evidence="3" type="ORF">RR48_05028</name>
</gene>
<dbReference type="EMBL" id="KQ461183">
    <property type="protein sequence ID" value="KPJ07538.1"/>
    <property type="molecule type" value="Genomic_DNA"/>
</dbReference>
<dbReference type="Gene3D" id="4.10.270.10">
    <property type="entry name" value="Myosin, subunit A"/>
    <property type="match status" value="1"/>
</dbReference>
<organism evidence="3 4">
    <name type="scientific">Papilio machaon</name>
    <name type="common">Old World swallowtail butterfly</name>
    <dbReference type="NCBI Taxonomy" id="76193"/>
    <lineage>
        <taxon>Eukaryota</taxon>
        <taxon>Metazoa</taxon>
        <taxon>Ecdysozoa</taxon>
        <taxon>Arthropoda</taxon>
        <taxon>Hexapoda</taxon>
        <taxon>Insecta</taxon>
        <taxon>Pterygota</taxon>
        <taxon>Neoptera</taxon>
        <taxon>Endopterygota</taxon>
        <taxon>Lepidoptera</taxon>
        <taxon>Glossata</taxon>
        <taxon>Ditrysia</taxon>
        <taxon>Papilionoidea</taxon>
        <taxon>Papilionidae</taxon>
        <taxon>Papilioninae</taxon>
        <taxon>Papilio</taxon>
    </lineage>
</organism>
<keyword evidence="4" id="KW-1185">Reference proteome</keyword>
<dbReference type="SUPFAM" id="SSF52540">
    <property type="entry name" value="P-loop containing nucleoside triphosphate hydrolases"/>
    <property type="match status" value="1"/>
</dbReference>
<accession>A0A0N1I6K2</accession>
<evidence type="ECO:0000256" key="2">
    <source>
        <dbReference type="SAM" id="MobiDB-lite"/>
    </source>
</evidence>
<name>A0A0N1I6K2_PAPMA</name>
<feature type="region of interest" description="Disordered" evidence="2">
    <location>
        <begin position="298"/>
        <end position="354"/>
    </location>
</feature>
<dbReference type="InParanoid" id="A0A0N1I6K2"/>
<keyword evidence="1" id="KW-0175">Coiled coil</keyword>
<evidence type="ECO:0000313" key="4">
    <source>
        <dbReference type="Proteomes" id="UP000053240"/>
    </source>
</evidence>